<keyword evidence="2" id="KW-1185">Reference proteome</keyword>
<protein>
    <submittedName>
        <fullName evidence="1">Uncharacterized protein</fullName>
    </submittedName>
</protein>
<proteinExistence type="predicted"/>
<evidence type="ECO:0000313" key="1">
    <source>
        <dbReference type="EMBL" id="KAG5606301.1"/>
    </source>
</evidence>
<gene>
    <name evidence="1" type="ORF">H5410_027793</name>
</gene>
<comment type="caution">
    <text evidence="1">The sequence shown here is derived from an EMBL/GenBank/DDBJ whole genome shotgun (WGS) entry which is preliminary data.</text>
</comment>
<dbReference type="AlphaFoldDB" id="A0A9J5Z284"/>
<accession>A0A9J5Z284</accession>
<dbReference type="Proteomes" id="UP000824120">
    <property type="component" value="Chromosome 5"/>
</dbReference>
<name>A0A9J5Z284_SOLCO</name>
<evidence type="ECO:0000313" key="2">
    <source>
        <dbReference type="Proteomes" id="UP000824120"/>
    </source>
</evidence>
<reference evidence="1 2" key="1">
    <citation type="submission" date="2020-09" db="EMBL/GenBank/DDBJ databases">
        <title>De no assembly of potato wild relative species, Solanum commersonii.</title>
        <authorList>
            <person name="Cho K."/>
        </authorList>
    </citation>
    <scope>NUCLEOTIDE SEQUENCE [LARGE SCALE GENOMIC DNA]</scope>
    <source>
        <strain evidence="1">LZ3.2</strain>
        <tissue evidence="1">Leaf</tissue>
    </source>
</reference>
<dbReference type="EMBL" id="JACXVP010000005">
    <property type="protein sequence ID" value="KAG5606301.1"/>
    <property type="molecule type" value="Genomic_DNA"/>
</dbReference>
<organism evidence="1 2">
    <name type="scientific">Solanum commersonii</name>
    <name type="common">Commerson's wild potato</name>
    <name type="synonym">Commerson's nightshade</name>
    <dbReference type="NCBI Taxonomy" id="4109"/>
    <lineage>
        <taxon>Eukaryota</taxon>
        <taxon>Viridiplantae</taxon>
        <taxon>Streptophyta</taxon>
        <taxon>Embryophyta</taxon>
        <taxon>Tracheophyta</taxon>
        <taxon>Spermatophyta</taxon>
        <taxon>Magnoliopsida</taxon>
        <taxon>eudicotyledons</taxon>
        <taxon>Gunneridae</taxon>
        <taxon>Pentapetalae</taxon>
        <taxon>asterids</taxon>
        <taxon>lamiids</taxon>
        <taxon>Solanales</taxon>
        <taxon>Solanaceae</taxon>
        <taxon>Solanoideae</taxon>
        <taxon>Solaneae</taxon>
        <taxon>Solanum</taxon>
    </lineage>
</organism>
<sequence>MTLRRPTFTGYSSSTTLLTSTLSPTGTSLQLSAMRIGDSSSEQLDAMADTPPLAQCFVHPNVSPSFTSIPSATLDDTMLALAPDQKDRLGRVMIEADRSS</sequence>